<dbReference type="PANTHER" id="PTHR12377">
    <property type="entry name" value="CYTOSOLIC IRON-SULFUR ASSEMBLY COMPONENT 2B-RELATED"/>
    <property type="match status" value="1"/>
</dbReference>
<accession>A0A1D3CW66</accession>
<dbReference type="Gene3D" id="3.30.300.130">
    <property type="entry name" value="Fe-S cluster assembly (FSCA)"/>
    <property type="match status" value="1"/>
</dbReference>
<dbReference type="VEuPathDB" id="ToxoDB:cyc_06614"/>
<dbReference type="Proteomes" id="UP000095192">
    <property type="component" value="Unassembled WGS sequence"/>
</dbReference>
<sequence length="240" mass="25218">MGGCGRCAAFAAEIFDSIRDLRDPEFPAQTLEELEVVLPELIVVRCTATCPIHSSADGCARARAPFTEPWREADCVNCCTRCRSSNGSGHENFDCAAGNSSHGSREEEVEGCDPGCRCCCVVVCVHPTNPRCSFASMLGLLVRARLALDFACGDAAALALNGGAGASDSSAAVAAAAEGGAWGPLPFVAPRLSLWLSVCAHESAESLAKQLNDKERVAAALTTPAIRRVVLNSMQLKEYP</sequence>
<dbReference type="InParanoid" id="A0A1D3CW66"/>
<comment type="similarity">
    <text evidence="1">Belongs to the MIP18 family.</text>
</comment>
<reference evidence="2 3" key="1">
    <citation type="journal article" date="2016" name="BMC Genomics">
        <title>Comparative genomics reveals Cyclospora cayetanensis possesses coccidia-like metabolism and invasion components but unique surface antigens.</title>
        <authorList>
            <person name="Liu S."/>
            <person name="Wang L."/>
            <person name="Zheng H."/>
            <person name="Xu Z."/>
            <person name="Roellig D.M."/>
            <person name="Li N."/>
            <person name="Frace M.A."/>
            <person name="Tang K."/>
            <person name="Arrowood M.J."/>
            <person name="Moss D.M."/>
            <person name="Zhang L."/>
            <person name="Feng Y."/>
            <person name="Xiao L."/>
        </authorList>
    </citation>
    <scope>NUCLEOTIDE SEQUENCE [LARGE SCALE GENOMIC DNA]</scope>
    <source>
        <strain evidence="2 3">CHN_HEN01</strain>
    </source>
</reference>
<organism evidence="2 3">
    <name type="scientific">Cyclospora cayetanensis</name>
    <dbReference type="NCBI Taxonomy" id="88456"/>
    <lineage>
        <taxon>Eukaryota</taxon>
        <taxon>Sar</taxon>
        <taxon>Alveolata</taxon>
        <taxon>Apicomplexa</taxon>
        <taxon>Conoidasida</taxon>
        <taxon>Coccidia</taxon>
        <taxon>Eucoccidiorida</taxon>
        <taxon>Eimeriorina</taxon>
        <taxon>Eimeriidae</taxon>
        <taxon>Cyclospora</taxon>
    </lineage>
</organism>
<dbReference type="AlphaFoldDB" id="A0A1D3CW66"/>
<dbReference type="GO" id="GO:0051604">
    <property type="term" value="P:protein maturation"/>
    <property type="evidence" value="ECO:0007669"/>
    <property type="project" value="InterPro"/>
</dbReference>
<evidence type="ECO:0000256" key="1">
    <source>
        <dbReference type="ARBA" id="ARBA00010381"/>
    </source>
</evidence>
<protein>
    <submittedName>
        <fullName evidence="2">Transport protein particle component bet3 domain-containing protein</fullName>
    </submittedName>
</protein>
<dbReference type="PANTHER" id="PTHR12377:SF3">
    <property type="entry name" value="PROTEIN AE7-LIKE 1"/>
    <property type="match status" value="1"/>
</dbReference>
<dbReference type="Gene3D" id="6.10.250.1280">
    <property type="match status" value="1"/>
</dbReference>
<name>A0A1D3CW66_9EIME</name>
<proteinExistence type="inferred from homology"/>
<comment type="caution">
    <text evidence="2">The sequence shown here is derived from an EMBL/GenBank/DDBJ whole genome shotgun (WGS) entry which is preliminary data.</text>
</comment>
<keyword evidence="3" id="KW-1185">Reference proteome</keyword>
<evidence type="ECO:0000313" key="3">
    <source>
        <dbReference type="Proteomes" id="UP000095192"/>
    </source>
</evidence>
<dbReference type="InterPro" id="IPR034904">
    <property type="entry name" value="FSCA_dom_sf"/>
</dbReference>
<dbReference type="EMBL" id="JROU02001720">
    <property type="protein sequence ID" value="OEH75446.1"/>
    <property type="molecule type" value="Genomic_DNA"/>
</dbReference>
<evidence type="ECO:0000313" key="2">
    <source>
        <dbReference type="EMBL" id="OEH75446.1"/>
    </source>
</evidence>
<gene>
    <name evidence="2" type="ORF">cyc_06614</name>
</gene>
<dbReference type="InterPro" id="IPR039796">
    <property type="entry name" value="MIP18"/>
</dbReference>